<feature type="domain" description="CBP/p300-type HAT" evidence="33">
    <location>
        <begin position="949"/>
        <end position="1330"/>
    </location>
</feature>
<dbReference type="InterPro" id="IPR031162">
    <property type="entry name" value="CBP_P300_HAT"/>
</dbReference>
<keyword evidence="21" id="KW-0539">Nucleus</keyword>
<evidence type="ECO:0000256" key="1">
    <source>
        <dbReference type="ARBA" id="ARBA00004123"/>
    </source>
</evidence>
<evidence type="ECO:0000256" key="21">
    <source>
        <dbReference type="ARBA" id="ARBA00023242"/>
    </source>
</evidence>
<dbReference type="InterPro" id="IPR056484">
    <property type="entry name" value="PHD_P300"/>
</dbReference>
<dbReference type="GO" id="GO:0031490">
    <property type="term" value="F:chromatin DNA binding"/>
    <property type="evidence" value="ECO:0007669"/>
    <property type="project" value="TreeGrafter"/>
</dbReference>
<dbReference type="SMART" id="SM00551">
    <property type="entry name" value="ZnF_TAZ"/>
    <property type="match status" value="2"/>
</dbReference>
<evidence type="ECO:0000256" key="24">
    <source>
        <dbReference type="ARBA" id="ARBA00048017"/>
    </source>
</evidence>
<dbReference type="InterPro" id="IPR037073">
    <property type="entry name" value="Nuc_rcpt_coact_CREBbp_sf"/>
</dbReference>
<sequence>MKNVLNHMTTCNAGKSCSVAHCSSSRQIISHWKNCVRTDCPVCLPLKQADKNRNNPNAAANAPQNNQSPNPSATDMRRAYDALGIQIPTSASGPSPTGLIPNSGQPRPGLRLPVNSGNALPNIGNSMQGVRVLAPPGPAAPNVSLPLSSDPSNSAQAQGISQTAASIQQSVNNVMFGLASGAEAANQGLMNQLPSGLGPGQVTASPVTGTKEWHQSVTPDLRNHLVHKLVQAIFPTPDPQALLDKRMHNLVAYARKVEGDMYEMANSRSEYYHLLAEKIYKIQKELEEKRLKRKELQLQLQHSQPPQIRPNIQGMVTRPPGVPVNVLPCQQQQPSQQQPNQGQQQLRSGSPALGGPPISGLGVLNPNSSRLMFPVQQQNTQQPPPQQQNVGLPGPSPTTSNPGLSPFGNPLSQGSTTTSNSQFPTTSNGPVSLPQVSPAGPNSQSNQFSDLLKQNRIPPSPSSFVQQPPNISQPNQQNVAQSSTSRIPSTSSDSVATPMPVSVGPKSVSSSRGASPAPATPVQASPSAMAASMGKGMSSSERAALNAPRQSSLSSQMAAITAAAERDEDSPSPQGGGSKGKLDQMKMETDIKQEDSEMNENHMENNHGGKSIKNEIKMEIKQEIKSEPLDENITIKEEPGLIKEEPNTSENSSDVKPPITDTANATATGGDKKQKIFKPDELRQKLMPTLDKLFRQDPESIPFRQPVDPQTLGIPDYFDIVKRPMDLSTIKRKLDIGQYADPWEYVDDVWLMFDNAWLYNRKTSRVYRYCTKLSEVFEQEIDPVMQLMGYCCGRKYTFNPQVLCCYGKQLCTIPRDAKYFSYQNSSLKAYGLASDRYTFCQKCFNDIQGDTVTLGDDPTQAQTTSPKNFSSTNLWFRKSSKFEQMEAIKKDQFKEMKNDHLEMEAFVNCTDCGRKLHQICVLHIESIWPQGFTCDECFKLRGLKRRDNKFTAKRLPPTNLGTYIENRVNIFLKKKEAGAGEVSIRVVSSSDKVVEVKQGMRSKFVETGELGGEFPYRAKALFAFEEIDGVDVCFFGMHVQEYGSECPPPNTRRVYIAYLDSVHFFKPRQFRTAVYHEILLGYMDYVKQLGYTMAHIWACPPSEGDDYIFHCHPPDQKIPKPKRLQDWYKKMLDKGIIERIVLDYKDILKQAMEDNLRSAADLPYFEGDFWPNVLEESIKELDQEEEEKRKQAEAAEAAIFSSMEESEVGPDGKKKGQKKAKKSTKSKANQRKNSSKKSNTPQTGNDLSAKIFATMEKHKEVFFVIRLHSVQSAASLKPIQDPDPFINCDLMDGRDAFLTLAREKHYEFSSLRRAKYSTMSMLYELHNQGQDKFVYTCNSCKAHVETRYHCTLCEDFDLCIQCYEKEGHPHKMEKLGLDIDDGSSPSDSKANPGEARKLSIQRCIHSLVHACQCRDANCRLPSCQKMKRVTNHTKVCKRKNNGGCPICKQLIALCCYHAKHCPENKCPVPFCSNIKHKLKQQQLQQRLQQAQLLRRRMAVMSRGTQPTVNPIPGATNIGMGGGGVQSVVGGAVSPANTLNPGLPNPAMGIQSPHQPGIGLKPGAQTPPANVLQVVKQVQEEAARQQAPHVGYGKVNPGQVPGQNMPPPQIRSMGHLGAGQSGGNLLPMEQWQQRYPSGVAPGIRQQGPPVMQPGQMGQTPMQQNPAVVRPGAAPINAPGNMMQKQALQQLMATLRSPQSAEQQQQILTILKSNPQLMAAFIKQRQQAQQIQQAGGGTPPQQQLQHILNQQPNSNQQHQNRMQMQGGLINQAAAQGLNQGPGPGQPMTQHQQWFKHQQMLAMQRQQQVQQQQVQQQQQQQQQQQPGFQQPGACPTYQQRLPGIRQPHMGYNNSFGDQQYPQMQGLKPTPPPVPSPQGVMGPPQGQGISVQQQQLMQSVRSPPPIRSPQPSPSSRTAPSPRNQAVASPRGPQPSPHDLAASEMLLSQNHSNALHPHASPASAPNQDSNNDVPTMTPQDQLSKFVEQL</sequence>
<dbReference type="SUPFAM" id="SSF57933">
    <property type="entry name" value="TAZ domain"/>
    <property type="match status" value="2"/>
</dbReference>
<evidence type="ECO:0000259" key="30">
    <source>
        <dbReference type="PROSITE" id="PS50134"/>
    </source>
</evidence>
<dbReference type="InterPro" id="IPR013178">
    <property type="entry name" value="Histone_AcTrfase_Rtt109/CBP"/>
</dbReference>
<keyword evidence="9 26" id="KW-0479">Metal-binding</keyword>
<evidence type="ECO:0000256" key="6">
    <source>
        <dbReference type="ARBA" id="ARBA00022499"/>
    </source>
</evidence>
<feature type="domain" description="Bromo" evidence="29">
    <location>
        <begin position="695"/>
        <end position="767"/>
    </location>
</feature>
<dbReference type="InterPro" id="IPR035898">
    <property type="entry name" value="TAZ_dom_sf"/>
</dbReference>
<evidence type="ECO:0000256" key="16">
    <source>
        <dbReference type="ARBA" id="ARBA00023015"/>
    </source>
</evidence>
<feature type="compositionally biased region" description="Polar residues" evidence="28">
    <location>
        <begin position="440"/>
        <end position="449"/>
    </location>
</feature>
<dbReference type="InterPro" id="IPR013083">
    <property type="entry name" value="Znf_RING/FYVE/PHD"/>
</dbReference>
<keyword evidence="18 25" id="KW-0103">Bromodomain</keyword>
<dbReference type="CDD" id="cd05495">
    <property type="entry name" value="Bromo_cbp_like"/>
    <property type="match status" value="1"/>
</dbReference>
<dbReference type="SUPFAM" id="SSF47370">
    <property type="entry name" value="Bromodomain"/>
    <property type="match status" value="1"/>
</dbReference>
<feature type="compositionally biased region" description="Low complexity" evidence="28">
    <location>
        <begin position="1909"/>
        <end position="1918"/>
    </location>
</feature>
<feature type="region of interest" description="Disordered" evidence="28">
    <location>
        <begin position="54"/>
        <end position="75"/>
    </location>
</feature>
<dbReference type="Gene3D" id="2.10.110.40">
    <property type="match status" value="1"/>
</dbReference>
<dbReference type="CDD" id="cd15802">
    <property type="entry name" value="RING_CBP-p300"/>
    <property type="match status" value="1"/>
</dbReference>
<dbReference type="SUPFAM" id="SSF69125">
    <property type="entry name" value="Nuclear receptor coactivator interlocking domain"/>
    <property type="match status" value="1"/>
</dbReference>
<dbReference type="InterPro" id="IPR000197">
    <property type="entry name" value="Znf_TAZ"/>
</dbReference>
<dbReference type="Gene3D" id="1.10.1630.10">
    <property type="entry name" value="Nuclear receptor coactivator, CREB-bp-like, interlocking domain"/>
    <property type="match status" value="1"/>
</dbReference>
<evidence type="ECO:0000256" key="8">
    <source>
        <dbReference type="ARBA" id="ARBA00022679"/>
    </source>
</evidence>
<dbReference type="CDD" id="cd15557">
    <property type="entry name" value="PHD_CBP_p300"/>
    <property type="match status" value="1"/>
</dbReference>
<comment type="catalytic activity">
    <reaction evidence="23">
        <text>(S)-lactoyl-CoA + L-lysyl-[protein] = N(6)-[(S)-lactoyl]-L-lysyl-[protein] + CoA + H(+)</text>
        <dbReference type="Rhea" id="RHEA:61996"/>
        <dbReference type="Rhea" id="RHEA-COMP:9752"/>
        <dbReference type="Rhea" id="RHEA-COMP:19466"/>
        <dbReference type="ChEBI" id="CHEBI:15378"/>
        <dbReference type="ChEBI" id="CHEBI:29969"/>
        <dbReference type="ChEBI" id="CHEBI:57287"/>
        <dbReference type="ChEBI" id="CHEBI:231527"/>
        <dbReference type="ChEBI" id="CHEBI:231528"/>
    </reaction>
    <physiologicalReaction direction="left-to-right" evidence="23">
        <dbReference type="Rhea" id="RHEA:61997"/>
    </physiologicalReaction>
</comment>
<dbReference type="InterPro" id="IPR036427">
    <property type="entry name" value="Bromodomain-like_sf"/>
</dbReference>
<feature type="compositionally biased region" description="Low complexity" evidence="28">
    <location>
        <begin position="462"/>
        <end position="511"/>
    </location>
</feature>
<dbReference type="SUPFAM" id="SSF47040">
    <property type="entry name" value="Kix domain of CBP (creb binding protein)"/>
    <property type="match status" value="1"/>
</dbReference>
<feature type="region of interest" description="Disordered" evidence="28">
    <location>
        <begin position="297"/>
        <end position="588"/>
    </location>
</feature>
<dbReference type="PROSITE" id="PS00633">
    <property type="entry name" value="BROMODOMAIN_1"/>
    <property type="match status" value="1"/>
</dbReference>
<dbReference type="EC" id="2.3.1.48" evidence="3"/>
<dbReference type="Pfam" id="PF06001">
    <property type="entry name" value="RING_CBP-p300"/>
    <property type="match status" value="1"/>
</dbReference>
<evidence type="ECO:0000256" key="5">
    <source>
        <dbReference type="ARBA" id="ARBA00022490"/>
    </source>
</evidence>
<protein>
    <recommendedName>
        <fullName evidence="3">histone acetyltransferase</fullName>
        <ecNumber evidence="3">2.3.1.48</ecNumber>
    </recommendedName>
</protein>
<evidence type="ECO:0000256" key="3">
    <source>
        <dbReference type="ARBA" id="ARBA00013184"/>
    </source>
</evidence>
<feature type="compositionally biased region" description="Low complexity" evidence="28">
    <location>
        <begin position="54"/>
        <end position="73"/>
    </location>
</feature>
<dbReference type="FunFam" id="3.30.60.90:FF:000003">
    <property type="entry name" value="E1A binding protein p300"/>
    <property type="match status" value="1"/>
</dbReference>
<evidence type="ECO:0000256" key="15">
    <source>
        <dbReference type="ARBA" id="ARBA00022990"/>
    </source>
</evidence>
<keyword evidence="22" id="KW-0012">Acyltransferase</keyword>
<evidence type="ECO:0000259" key="32">
    <source>
        <dbReference type="PROSITE" id="PS50952"/>
    </source>
</evidence>
<dbReference type="GO" id="GO:0048511">
    <property type="term" value="P:rhythmic process"/>
    <property type="evidence" value="ECO:0007669"/>
    <property type="project" value="UniProtKB-KW"/>
</dbReference>
<dbReference type="CDD" id="cd02337">
    <property type="entry name" value="ZZ_CBP"/>
    <property type="match status" value="1"/>
</dbReference>
<feature type="compositionally biased region" description="Low complexity" evidence="28">
    <location>
        <begin position="660"/>
        <end position="669"/>
    </location>
</feature>
<keyword evidence="5" id="KW-0963">Cytoplasm</keyword>
<dbReference type="Pfam" id="PF00569">
    <property type="entry name" value="ZZ"/>
    <property type="match status" value="1"/>
</dbReference>
<evidence type="ECO:0000256" key="25">
    <source>
        <dbReference type="PROSITE-ProRule" id="PRU00035"/>
    </source>
</evidence>
<dbReference type="GO" id="GO:0004402">
    <property type="term" value="F:histone acetyltransferase activity"/>
    <property type="evidence" value="ECO:0007669"/>
    <property type="project" value="InterPro"/>
</dbReference>
<dbReference type="Pfam" id="PF23570">
    <property type="entry name" value="PHD_P300"/>
    <property type="match status" value="1"/>
</dbReference>
<feature type="compositionally biased region" description="Polar residues" evidence="28">
    <location>
        <begin position="1962"/>
        <end position="1977"/>
    </location>
</feature>
<dbReference type="Gene3D" id="1.20.1020.10">
    <property type="entry name" value="TAZ domain"/>
    <property type="match status" value="2"/>
</dbReference>
<dbReference type="InterPro" id="IPR001487">
    <property type="entry name" value="Bromodomain"/>
</dbReference>
<keyword evidence="14" id="KW-0156">Chromatin regulator</keyword>
<gene>
    <name evidence="34" type="ORF">PSYICH_LOCUS3712</name>
</gene>
<keyword evidence="12 26" id="KW-0862">Zinc</keyword>
<organism evidence="34 35">
    <name type="scientific">Psylliodes chrysocephalus</name>
    <dbReference type="NCBI Taxonomy" id="3402493"/>
    <lineage>
        <taxon>Eukaryota</taxon>
        <taxon>Metazoa</taxon>
        <taxon>Ecdysozoa</taxon>
        <taxon>Arthropoda</taxon>
        <taxon>Hexapoda</taxon>
        <taxon>Insecta</taxon>
        <taxon>Pterygota</taxon>
        <taxon>Neoptera</taxon>
        <taxon>Endopterygota</taxon>
        <taxon>Coleoptera</taxon>
        <taxon>Polyphaga</taxon>
        <taxon>Cucujiformia</taxon>
        <taxon>Chrysomeloidea</taxon>
        <taxon>Chrysomelidae</taxon>
        <taxon>Galerucinae</taxon>
        <taxon>Alticini</taxon>
        <taxon>Psylliodes</taxon>
    </lineage>
</organism>
<evidence type="ECO:0000256" key="11">
    <source>
        <dbReference type="ARBA" id="ARBA00022771"/>
    </source>
</evidence>
<dbReference type="EMBL" id="OV651825">
    <property type="protein sequence ID" value="CAH1102393.1"/>
    <property type="molecule type" value="Genomic_DNA"/>
</dbReference>
<feature type="domain" description="ZZ-type" evidence="31">
    <location>
        <begin position="1332"/>
        <end position="1380"/>
    </location>
</feature>
<dbReference type="PROSITE" id="PS50134">
    <property type="entry name" value="ZF_TAZ"/>
    <property type="match status" value="2"/>
</dbReference>
<dbReference type="PRINTS" id="PR00503">
    <property type="entry name" value="BROMODOMAIN"/>
</dbReference>
<dbReference type="PROSITE" id="PS50952">
    <property type="entry name" value="KIX"/>
    <property type="match status" value="1"/>
</dbReference>
<evidence type="ECO:0000256" key="14">
    <source>
        <dbReference type="ARBA" id="ARBA00022853"/>
    </source>
</evidence>
<keyword evidence="35" id="KW-1185">Reference proteome</keyword>
<dbReference type="Pfam" id="PF09030">
    <property type="entry name" value="Creb_binding"/>
    <property type="match status" value="1"/>
</dbReference>
<dbReference type="OrthoDB" id="899at2759"/>
<reference evidence="34" key="1">
    <citation type="submission" date="2022-01" db="EMBL/GenBank/DDBJ databases">
        <authorList>
            <person name="King R."/>
        </authorList>
    </citation>
    <scope>NUCLEOTIDE SEQUENCE</scope>
</reference>
<evidence type="ECO:0000259" key="31">
    <source>
        <dbReference type="PROSITE" id="PS50135"/>
    </source>
</evidence>
<feature type="compositionally biased region" description="Basic and acidic residues" evidence="28">
    <location>
        <begin position="1181"/>
        <end position="1193"/>
    </location>
</feature>
<name>A0A9P0G755_9CUCU</name>
<dbReference type="PANTHER" id="PTHR13808">
    <property type="entry name" value="CBP/P300-RELATED"/>
    <property type="match status" value="1"/>
</dbReference>
<feature type="compositionally biased region" description="Polar residues" evidence="28">
    <location>
        <begin position="410"/>
        <end position="430"/>
    </location>
</feature>
<keyword evidence="15" id="KW-0007">Acetylation</keyword>
<feature type="compositionally biased region" description="Polar residues" evidence="28">
    <location>
        <begin position="548"/>
        <end position="558"/>
    </location>
</feature>
<dbReference type="InterPro" id="IPR009110">
    <property type="entry name" value="Nuc_rcpt_coact"/>
</dbReference>
<dbReference type="GO" id="GO:0008270">
    <property type="term" value="F:zinc ion binding"/>
    <property type="evidence" value="ECO:0007669"/>
    <property type="project" value="UniProtKB-KW"/>
</dbReference>
<proteinExistence type="predicted"/>
<dbReference type="Gene3D" id="1.20.920.10">
    <property type="entry name" value="Bromodomain-like"/>
    <property type="match status" value="1"/>
</dbReference>
<feature type="region of interest" description="Disordered" evidence="28">
    <location>
        <begin position="1181"/>
        <end position="1245"/>
    </location>
</feature>
<dbReference type="InterPro" id="IPR014744">
    <property type="entry name" value="Nuc_rcpt_coact_CREBbp"/>
</dbReference>
<dbReference type="InterPro" id="IPR038547">
    <property type="entry name" value="RING_CBP-p300_sf"/>
</dbReference>
<evidence type="ECO:0000256" key="13">
    <source>
        <dbReference type="ARBA" id="ARBA00022843"/>
    </source>
</evidence>
<dbReference type="Pfam" id="PF02135">
    <property type="entry name" value="zf-TAZ"/>
    <property type="match status" value="2"/>
</dbReference>
<evidence type="ECO:0000256" key="27">
    <source>
        <dbReference type="PROSITE-ProRule" id="PRU00228"/>
    </source>
</evidence>
<feature type="domain" description="TAZ-type" evidence="30">
    <location>
        <begin position="1393"/>
        <end position="1474"/>
    </location>
</feature>
<keyword evidence="19" id="KW-0010">Activator</keyword>
<dbReference type="InterPro" id="IPR003101">
    <property type="entry name" value="KIX_dom"/>
</dbReference>
<evidence type="ECO:0000313" key="35">
    <source>
        <dbReference type="Proteomes" id="UP001153636"/>
    </source>
</evidence>
<comment type="subcellular location">
    <subcellularLocation>
        <location evidence="2">Cytoplasm</location>
    </subcellularLocation>
    <subcellularLocation>
        <location evidence="1">Nucleus</location>
    </subcellularLocation>
</comment>
<dbReference type="GO" id="GO:0140297">
    <property type="term" value="F:DNA-binding transcription factor binding"/>
    <property type="evidence" value="ECO:0007669"/>
    <property type="project" value="UniProtKB-ARBA"/>
</dbReference>
<evidence type="ECO:0000256" key="12">
    <source>
        <dbReference type="ARBA" id="ARBA00022833"/>
    </source>
</evidence>
<dbReference type="FunFam" id="1.10.246.20:FF:000001">
    <property type="entry name" value="E1A binding protein p300"/>
    <property type="match status" value="1"/>
</dbReference>
<dbReference type="GO" id="GO:0031981">
    <property type="term" value="C:nuclear lumen"/>
    <property type="evidence" value="ECO:0007669"/>
    <property type="project" value="UniProtKB-ARBA"/>
</dbReference>
<dbReference type="Proteomes" id="UP001153636">
    <property type="component" value="Chromosome 13"/>
</dbReference>
<keyword evidence="6" id="KW-1017">Isopeptide bond</keyword>
<feature type="compositionally biased region" description="Low complexity" evidence="28">
    <location>
        <begin position="1873"/>
        <end position="1897"/>
    </location>
</feature>
<dbReference type="Pfam" id="PF08214">
    <property type="entry name" value="HAT_KAT11"/>
    <property type="match status" value="1"/>
</dbReference>
<keyword evidence="13" id="KW-0832">Ubl conjugation</keyword>
<evidence type="ECO:0000256" key="20">
    <source>
        <dbReference type="ARBA" id="ARBA00023163"/>
    </source>
</evidence>
<dbReference type="SMART" id="SM01250">
    <property type="entry name" value="KAT11"/>
    <property type="match status" value="1"/>
</dbReference>
<dbReference type="FunFam" id="1.20.1020.10:FF:000001">
    <property type="entry name" value="E1A binding protein p300"/>
    <property type="match status" value="1"/>
</dbReference>
<dbReference type="PROSITE" id="PS50135">
    <property type="entry name" value="ZF_ZZ_2"/>
    <property type="match status" value="1"/>
</dbReference>
<feature type="compositionally biased region" description="Basic residues" evidence="28">
    <location>
        <begin position="1215"/>
        <end position="1235"/>
    </location>
</feature>
<evidence type="ECO:0000259" key="33">
    <source>
        <dbReference type="PROSITE" id="PS51727"/>
    </source>
</evidence>
<feature type="zinc finger region" description="TAZ-type" evidence="26">
    <location>
        <begin position="1"/>
        <end position="46"/>
    </location>
</feature>
<dbReference type="InterPro" id="IPR000433">
    <property type="entry name" value="Znf_ZZ"/>
</dbReference>
<evidence type="ECO:0000256" key="2">
    <source>
        <dbReference type="ARBA" id="ARBA00004496"/>
    </source>
</evidence>
<evidence type="ECO:0000256" key="23">
    <source>
        <dbReference type="ARBA" id="ARBA00047411"/>
    </source>
</evidence>
<feature type="compositionally biased region" description="Low complexity" evidence="28">
    <location>
        <begin position="1194"/>
        <end position="1203"/>
    </location>
</feature>
<feature type="region of interest" description="Disordered" evidence="28">
    <location>
        <begin position="638"/>
        <end position="671"/>
    </location>
</feature>
<keyword evidence="4" id="KW-0488">Methylation</keyword>
<dbReference type="SUPFAM" id="SSF57850">
    <property type="entry name" value="RING/U-box"/>
    <property type="match status" value="1"/>
</dbReference>
<dbReference type="GO" id="GO:0005667">
    <property type="term" value="C:transcription regulator complex"/>
    <property type="evidence" value="ECO:0007669"/>
    <property type="project" value="TreeGrafter"/>
</dbReference>
<dbReference type="InterPro" id="IPR010303">
    <property type="entry name" value="RING_CBP-p300"/>
</dbReference>
<keyword evidence="7" id="KW-0597">Phosphoprotein</keyword>
<evidence type="ECO:0000256" key="22">
    <source>
        <dbReference type="ARBA" id="ARBA00023315"/>
    </source>
</evidence>
<feature type="compositionally biased region" description="Low complexity" evidence="28">
    <location>
        <begin position="328"/>
        <end position="345"/>
    </location>
</feature>
<dbReference type="FunFam" id="1.20.920.10:FF:000001">
    <property type="entry name" value="Histone acetyltransferase p300"/>
    <property type="match status" value="1"/>
</dbReference>
<dbReference type="PROSITE" id="PS01357">
    <property type="entry name" value="ZF_ZZ_1"/>
    <property type="match status" value="1"/>
</dbReference>
<feature type="compositionally biased region" description="Low complexity" evidence="28">
    <location>
        <begin position="1946"/>
        <end position="1961"/>
    </location>
</feature>
<evidence type="ECO:0000256" key="17">
    <source>
        <dbReference type="ARBA" id="ARBA00023108"/>
    </source>
</evidence>
<feature type="compositionally biased region" description="Polar residues" evidence="28">
    <location>
        <begin position="1236"/>
        <end position="1245"/>
    </location>
</feature>
<dbReference type="Pfam" id="PF02172">
    <property type="entry name" value="KIX"/>
    <property type="match status" value="1"/>
</dbReference>
<dbReference type="PROSITE" id="PS51727">
    <property type="entry name" value="CBP_P300_HAT"/>
    <property type="match status" value="1"/>
</dbReference>
<evidence type="ECO:0000256" key="26">
    <source>
        <dbReference type="PROSITE-ProRule" id="PRU00203"/>
    </source>
</evidence>
<dbReference type="Gene3D" id="3.30.60.90">
    <property type="match status" value="1"/>
</dbReference>
<keyword evidence="20" id="KW-0804">Transcription</keyword>
<feature type="region of interest" description="Disordered" evidence="28">
    <location>
        <begin position="1819"/>
        <end position="1984"/>
    </location>
</feature>
<dbReference type="Gene3D" id="1.10.246.20">
    <property type="entry name" value="Coactivator CBP, KIX domain"/>
    <property type="match status" value="1"/>
</dbReference>
<evidence type="ECO:0000256" key="7">
    <source>
        <dbReference type="ARBA" id="ARBA00022553"/>
    </source>
</evidence>
<keyword evidence="16" id="KW-0805">Transcription regulation</keyword>
<keyword evidence="8" id="KW-0808">Transferase</keyword>
<keyword evidence="10" id="KW-0677">Repeat</keyword>
<dbReference type="SMART" id="SM00291">
    <property type="entry name" value="ZnF_ZZ"/>
    <property type="match status" value="1"/>
</dbReference>
<feature type="compositionally biased region" description="Polar residues" evidence="28">
    <location>
        <begin position="1848"/>
        <end position="1859"/>
    </location>
</feature>
<dbReference type="CDD" id="cd20910">
    <property type="entry name" value="NCBD_CREBBP-p300_like"/>
    <property type="match status" value="1"/>
</dbReference>
<evidence type="ECO:0000259" key="29">
    <source>
        <dbReference type="PROSITE" id="PS50014"/>
    </source>
</evidence>
<dbReference type="GO" id="GO:0005737">
    <property type="term" value="C:cytoplasm"/>
    <property type="evidence" value="ECO:0007669"/>
    <property type="project" value="UniProtKB-SubCell"/>
</dbReference>
<dbReference type="GO" id="GO:0045944">
    <property type="term" value="P:positive regulation of transcription by RNA polymerase II"/>
    <property type="evidence" value="ECO:0007669"/>
    <property type="project" value="UniProtKB-ARBA"/>
</dbReference>
<feature type="zinc finger region" description="TAZ-type" evidence="26">
    <location>
        <begin position="1393"/>
        <end position="1474"/>
    </location>
</feature>
<accession>A0A9P0G755</accession>
<dbReference type="SMART" id="SM00297">
    <property type="entry name" value="BROMO"/>
    <property type="match status" value="1"/>
</dbReference>
<evidence type="ECO:0000256" key="9">
    <source>
        <dbReference type="ARBA" id="ARBA00022723"/>
    </source>
</evidence>
<evidence type="ECO:0000256" key="18">
    <source>
        <dbReference type="ARBA" id="ARBA00023117"/>
    </source>
</evidence>
<dbReference type="InterPro" id="IPR036529">
    <property type="entry name" value="KIX_dom_sf"/>
</dbReference>
<evidence type="ECO:0000256" key="4">
    <source>
        <dbReference type="ARBA" id="ARBA00022481"/>
    </source>
</evidence>
<evidence type="ECO:0000256" key="19">
    <source>
        <dbReference type="ARBA" id="ARBA00023159"/>
    </source>
</evidence>
<comment type="catalytic activity">
    <reaction evidence="24">
        <text>L-lysyl-[protein] + acetyl-CoA = N(6)-acetyl-L-lysyl-[protein] + CoA + H(+)</text>
        <dbReference type="Rhea" id="RHEA:45948"/>
        <dbReference type="Rhea" id="RHEA-COMP:9752"/>
        <dbReference type="Rhea" id="RHEA-COMP:10731"/>
        <dbReference type="ChEBI" id="CHEBI:15378"/>
        <dbReference type="ChEBI" id="CHEBI:29969"/>
        <dbReference type="ChEBI" id="CHEBI:57287"/>
        <dbReference type="ChEBI" id="CHEBI:57288"/>
        <dbReference type="ChEBI" id="CHEBI:61930"/>
        <dbReference type="EC" id="2.3.1.48"/>
    </reaction>
</comment>
<feature type="region of interest" description="Disordered" evidence="28">
    <location>
        <begin position="1772"/>
        <end position="1797"/>
    </location>
</feature>
<dbReference type="PROSITE" id="PS50014">
    <property type="entry name" value="BROMODOMAIN_2"/>
    <property type="match status" value="1"/>
</dbReference>
<feature type="domain" description="KIX" evidence="32">
    <location>
        <begin position="208"/>
        <end position="287"/>
    </location>
</feature>
<dbReference type="Pfam" id="PF00439">
    <property type="entry name" value="Bromodomain"/>
    <property type="match status" value="1"/>
</dbReference>
<dbReference type="GO" id="GO:0003713">
    <property type="term" value="F:transcription coactivator activity"/>
    <property type="evidence" value="ECO:0007669"/>
    <property type="project" value="InterPro"/>
</dbReference>
<feature type="compositionally biased region" description="Low complexity" evidence="28">
    <location>
        <begin position="524"/>
        <end position="540"/>
    </location>
</feature>
<keyword evidence="11 27" id="KW-0863">Zinc-finger</keyword>
<evidence type="ECO:0000313" key="34">
    <source>
        <dbReference type="EMBL" id="CAH1102393.1"/>
    </source>
</evidence>
<keyword evidence="17" id="KW-0090">Biological rhythms</keyword>
<feature type="compositionally biased region" description="Low complexity" evidence="28">
    <location>
        <begin position="374"/>
        <end position="393"/>
    </location>
</feature>
<dbReference type="PANTHER" id="PTHR13808:SF1">
    <property type="entry name" value="HISTONE ACETYLTRANSFERASE"/>
    <property type="match status" value="1"/>
</dbReference>
<evidence type="ECO:0000256" key="10">
    <source>
        <dbReference type="ARBA" id="ARBA00022737"/>
    </source>
</evidence>
<dbReference type="Gene3D" id="3.30.40.10">
    <property type="entry name" value="Zinc/RING finger domain, C3HC4 (zinc finger)"/>
    <property type="match status" value="1"/>
</dbReference>
<feature type="compositionally biased region" description="Pro residues" evidence="28">
    <location>
        <begin position="1898"/>
        <end position="1908"/>
    </location>
</feature>
<dbReference type="InterPro" id="IPR043145">
    <property type="entry name" value="Znf_ZZ_sf"/>
</dbReference>
<dbReference type="InterPro" id="IPR018359">
    <property type="entry name" value="Bromodomain_CS"/>
</dbReference>
<feature type="domain" description="TAZ-type" evidence="30">
    <location>
        <begin position="1"/>
        <end position="46"/>
    </location>
</feature>
<dbReference type="GO" id="GO:0000123">
    <property type="term" value="C:histone acetyltransferase complex"/>
    <property type="evidence" value="ECO:0007669"/>
    <property type="project" value="InterPro"/>
</dbReference>
<evidence type="ECO:0000256" key="28">
    <source>
        <dbReference type="SAM" id="MobiDB-lite"/>
    </source>
</evidence>